<feature type="region of interest" description="Disordered" evidence="1">
    <location>
        <begin position="42"/>
        <end position="62"/>
    </location>
</feature>
<dbReference type="EMBL" id="JWZT01002428">
    <property type="protein sequence ID" value="KII69407.1"/>
    <property type="molecule type" value="Genomic_DNA"/>
</dbReference>
<feature type="region of interest" description="Disordered" evidence="1">
    <location>
        <begin position="80"/>
        <end position="102"/>
    </location>
</feature>
<accession>A0A0C2N647</accession>
<gene>
    <name evidence="2" type="ORF">RF11_11051</name>
</gene>
<dbReference type="Proteomes" id="UP000031668">
    <property type="component" value="Unassembled WGS sequence"/>
</dbReference>
<comment type="caution">
    <text evidence="2">The sequence shown here is derived from an EMBL/GenBank/DDBJ whole genome shotgun (WGS) entry which is preliminary data.</text>
</comment>
<feature type="compositionally biased region" description="Basic and acidic residues" evidence="1">
    <location>
        <begin position="92"/>
        <end position="102"/>
    </location>
</feature>
<evidence type="ECO:0000313" key="3">
    <source>
        <dbReference type="Proteomes" id="UP000031668"/>
    </source>
</evidence>
<dbReference type="AlphaFoldDB" id="A0A0C2N647"/>
<sequence length="102" mass="11571">MNTLCAIFSGEGKDGKKIYTLPSKHIIELHCRLNKQMFKLPRSVHSGSRRPQGKPRTRSKGVQCEKLAKKIKKCLGNNRSEFSHKYCGGSKNTDRPKDKLTI</sequence>
<keyword evidence="3" id="KW-1185">Reference proteome</keyword>
<evidence type="ECO:0000256" key="1">
    <source>
        <dbReference type="SAM" id="MobiDB-lite"/>
    </source>
</evidence>
<protein>
    <submittedName>
        <fullName evidence="2">Uncharacterized protein</fullName>
    </submittedName>
</protein>
<proteinExistence type="predicted"/>
<feature type="compositionally biased region" description="Basic residues" evidence="1">
    <location>
        <begin position="47"/>
        <end position="59"/>
    </location>
</feature>
<organism evidence="2 3">
    <name type="scientific">Thelohanellus kitauei</name>
    <name type="common">Myxosporean</name>
    <dbReference type="NCBI Taxonomy" id="669202"/>
    <lineage>
        <taxon>Eukaryota</taxon>
        <taxon>Metazoa</taxon>
        <taxon>Cnidaria</taxon>
        <taxon>Myxozoa</taxon>
        <taxon>Myxosporea</taxon>
        <taxon>Bivalvulida</taxon>
        <taxon>Platysporina</taxon>
        <taxon>Myxobolidae</taxon>
        <taxon>Thelohanellus</taxon>
    </lineage>
</organism>
<reference evidence="2 3" key="1">
    <citation type="journal article" date="2014" name="Genome Biol. Evol.">
        <title>The genome of the myxosporean Thelohanellus kitauei shows adaptations to nutrient acquisition within its fish host.</title>
        <authorList>
            <person name="Yang Y."/>
            <person name="Xiong J."/>
            <person name="Zhou Z."/>
            <person name="Huo F."/>
            <person name="Miao W."/>
            <person name="Ran C."/>
            <person name="Liu Y."/>
            <person name="Zhang J."/>
            <person name="Feng J."/>
            <person name="Wang M."/>
            <person name="Wang M."/>
            <person name="Wang L."/>
            <person name="Yao B."/>
        </authorList>
    </citation>
    <scope>NUCLEOTIDE SEQUENCE [LARGE SCALE GENOMIC DNA]</scope>
    <source>
        <strain evidence="2">Wuqing</strain>
    </source>
</reference>
<name>A0A0C2N647_THEKT</name>
<evidence type="ECO:0000313" key="2">
    <source>
        <dbReference type="EMBL" id="KII69407.1"/>
    </source>
</evidence>